<dbReference type="SUPFAM" id="SSF51735">
    <property type="entry name" value="NAD(P)-binding Rossmann-fold domains"/>
    <property type="match status" value="1"/>
</dbReference>
<dbReference type="InterPro" id="IPR001509">
    <property type="entry name" value="Epimerase_deHydtase"/>
</dbReference>
<protein>
    <submittedName>
        <fullName evidence="4">NAD(P)-binding protein</fullName>
    </submittedName>
</protein>
<evidence type="ECO:0000259" key="3">
    <source>
        <dbReference type="Pfam" id="PF01370"/>
    </source>
</evidence>
<dbReference type="PANTHER" id="PTHR10366:SF564">
    <property type="entry name" value="STEROL-4-ALPHA-CARBOXYLATE 3-DEHYDROGENASE, DECARBOXYLATING"/>
    <property type="match status" value="1"/>
</dbReference>
<comment type="similarity">
    <text evidence="2">Belongs to the NAD(P)-dependent epimerase/dehydratase family. Dihydroflavonol-4-reductase subfamily.</text>
</comment>
<name>A0A167S1B9_CALVF</name>
<dbReference type="InterPro" id="IPR036291">
    <property type="entry name" value="NAD(P)-bd_dom_sf"/>
</dbReference>
<feature type="domain" description="NAD-dependent epimerase/dehydratase" evidence="3">
    <location>
        <begin position="7"/>
        <end position="279"/>
    </location>
</feature>
<accession>A0A167S1B9</accession>
<sequence length="357" mass="39094">MSPSPVVFVDGANGFVGTAIVLEAIKQGYKVKAAVVSSPHDPSSTGSSCRSQRRQESADAFAAKYPELVSHVEWVFVTDLTDQKAVNAAVQGADYLIHVASPFTFSFKDAEKDILIPARENTLVALRAAAQNPQIKHVVITSSFAAICDVLKGYWPEKTYSEKDWNPATWDEAVKSDNGAFVYCASKEFAEQTAWDFIEKEKPGFSLTTLCPPMVFGPPQQPFTSLNKLNESVDELWQLFSGKAKEITFTGFPGWVDVRDLAYLHVAALTNPKAKNQRYLVTGGFYSFDQAVVIAREAFPEQAARMTPSTGKPADKHYELDASKTVADFGIKWTPFNKTIVDTAGVLFKAEAQLAAA</sequence>
<dbReference type="OrthoDB" id="2735536at2759"/>
<organism evidence="4 5">
    <name type="scientific">Calocera viscosa (strain TUFC12733)</name>
    <dbReference type="NCBI Taxonomy" id="1330018"/>
    <lineage>
        <taxon>Eukaryota</taxon>
        <taxon>Fungi</taxon>
        <taxon>Dikarya</taxon>
        <taxon>Basidiomycota</taxon>
        <taxon>Agaricomycotina</taxon>
        <taxon>Dacrymycetes</taxon>
        <taxon>Dacrymycetales</taxon>
        <taxon>Dacrymycetaceae</taxon>
        <taxon>Calocera</taxon>
    </lineage>
</organism>
<keyword evidence="1" id="KW-0560">Oxidoreductase</keyword>
<dbReference type="Pfam" id="PF01370">
    <property type="entry name" value="Epimerase"/>
    <property type="match status" value="1"/>
</dbReference>
<evidence type="ECO:0000256" key="1">
    <source>
        <dbReference type="ARBA" id="ARBA00023002"/>
    </source>
</evidence>
<dbReference type="Gene3D" id="3.40.50.720">
    <property type="entry name" value="NAD(P)-binding Rossmann-like Domain"/>
    <property type="match status" value="1"/>
</dbReference>
<evidence type="ECO:0000256" key="2">
    <source>
        <dbReference type="ARBA" id="ARBA00023445"/>
    </source>
</evidence>
<dbReference type="Proteomes" id="UP000076738">
    <property type="component" value="Unassembled WGS sequence"/>
</dbReference>
<reference evidence="4 5" key="1">
    <citation type="journal article" date="2016" name="Mol. Biol. Evol.">
        <title>Comparative Genomics of Early-Diverging Mushroom-Forming Fungi Provides Insights into the Origins of Lignocellulose Decay Capabilities.</title>
        <authorList>
            <person name="Nagy L.G."/>
            <person name="Riley R."/>
            <person name="Tritt A."/>
            <person name="Adam C."/>
            <person name="Daum C."/>
            <person name="Floudas D."/>
            <person name="Sun H."/>
            <person name="Yadav J.S."/>
            <person name="Pangilinan J."/>
            <person name="Larsson K.H."/>
            <person name="Matsuura K."/>
            <person name="Barry K."/>
            <person name="Labutti K."/>
            <person name="Kuo R."/>
            <person name="Ohm R.A."/>
            <person name="Bhattacharya S.S."/>
            <person name="Shirouzu T."/>
            <person name="Yoshinaga Y."/>
            <person name="Martin F.M."/>
            <person name="Grigoriev I.V."/>
            <person name="Hibbett D.S."/>
        </authorList>
    </citation>
    <scope>NUCLEOTIDE SEQUENCE [LARGE SCALE GENOMIC DNA]</scope>
    <source>
        <strain evidence="4 5">TUFC12733</strain>
    </source>
</reference>
<dbReference type="EMBL" id="KV417266">
    <property type="protein sequence ID" value="KZP01486.1"/>
    <property type="molecule type" value="Genomic_DNA"/>
</dbReference>
<dbReference type="InterPro" id="IPR050425">
    <property type="entry name" value="NAD(P)_dehydrat-like"/>
</dbReference>
<evidence type="ECO:0000313" key="5">
    <source>
        <dbReference type="Proteomes" id="UP000076738"/>
    </source>
</evidence>
<dbReference type="GO" id="GO:0016616">
    <property type="term" value="F:oxidoreductase activity, acting on the CH-OH group of donors, NAD or NADP as acceptor"/>
    <property type="evidence" value="ECO:0007669"/>
    <property type="project" value="TreeGrafter"/>
</dbReference>
<dbReference type="PANTHER" id="PTHR10366">
    <property type="entry name" value="NAD DEPENDENT EPIMERASE/DEHYDRATASE"/>
    <property type="match status" value="1"/>
</dbReference>
<evidence type="ECO:0000313" key="4">
    <source>
        <dbReference type="EMBL" id="KZP01486.1"/>
    </source>
</evidence>
<keyword evidence="5" id="KW-1185">Reference proteome</keyword>
<gene>
    <name evidence="4" type="ORF">CALVIDRAFT_532249</name>
</gene>
<dbReference type="STRING" id="1330018.A0A167S1B9"/>
<proteinExistence type="inferred from homology"/>
<dbReference type="AlphaFoldDB" id="A0A167S1B9"/>